<reference evidence="2" key="1">
    <citation type="submission" date="2017-09" db="EMBL/GenBank/DDBJ databases">
        <title>FDA dAtabase for Regulatory Grade micrObial Sequences (FDA-ARGOS): Supporting development and validation of Infectious Disease Dx tests.</title>
        <authorList>
            <person name="Minogue T."/>
            <person name="Wolcott M."/>
            <person name="Wasieloski L."/>
            <person name="Aguilar W."/>
            <person name="Moore D."/>
            <person name="Tallon L."/>
            <person name="Sadzewicz L."/>
            <person name="Ott S."/>
            <person name="Zhao X."/>
            <person name="Nagaraj S."/>
            <person name="Vavikolanu K."/>
            <person name="Aluvathingal J."/>
            <person name="Nadendla S."/>
            <person name="Sichtig H."/>
        </authorList>
    </citation>
    <scope>NUCLEOTIDE SEQUENCE [LARGE SCALE GENOMIC DNA]</scope>
    <source>
        <strain evidence="2">FDAARGOS_390</strain>
    </source>
</reference>
<dbReference type="EMBL" id="PDDY01000004">
    <property type="protein sequence ID" value="PEH37838.1"/>
    <property type="molecule type" value="Genomic_DNA"/>
</dbReference>
<proteinExistence type="predicted"/>
<gene>
    <name evidence="1" type="ORF">CRM94_25520</name>
</gene>
<dbReference type="Gene3D" id="1.10.287.950">
    <property type="entry name" value="Methyl-accepting chemotaxis protein"/>
    <property type="match status" value="1"/>
</dbReference>
<dbReference type="SUPFAM" id="SSF58104">
    <property type="entry name" value="Methyl-accepting chemotaxis protein (MCP) signaling domain"/>
    <property type="match status" value="1"/>
</dbReference>
<comment type="caution">
    <text evidence="1">The sequence shown here is derived from an EMBL/GenBank/DDBJ whole genome shotgun (WGS) entry which is preliminary data.</text>
</comment>
<organism evidence="1 2">
    <name type="scientific">Burkholderia gladioli</name>
    <name type="common">Pseudomonas marginata</name>
    <name type="synonym">Phytomonas marginata</name>
    <dbReference type="NCBI Taxonomy" id="28095"/>
    <lineage>
        <taxon>Bacteria</taxon>
        <taxon>Pseudomonadati</taxon>
        <taxon>Pseudomonadota</taxon>
        <taxon>Betaproteobacteria</taxon>
        <taxon>Burkholderiales</taxon>
        <taxon>Burkholderiaceae</taxon>
        <taxon>Burkholderia</taxon>
    </lineage>
</organism>
<accession>A0A2A7S2Q9</accession>
<evidence type="ECO:0000313" key="2">
    <source>
        <dbReference type="Proteomes" id="UP000220629"/>
    </source>
</evidence>
<protein>
    <submittedName>
        <fullName evidence="1">Methyl-accepting chemotaxis protein</fullName>
    </submittedName>
</protein>
<dbReference type="Proteomes" id="UP000220629">
    <property type="component" value="Unassembled WGS sequence"/>
</dbReference>
<name>A0A2A7S2Q9_BURGA</name>
<sequence length="132" mass="14182">MASEVRKLADRSAEASRGKGVIANALSESASRATQGIEDVIEHAEAGRERAGEVISSMGEIFDMAEVPAEAMSGVRDGISSLEFSRGDWPGMLAVWRDCVVVARQHRTYSIKLAPRKSAILVRERIGIGRAG</sequence>
<evidence type="ECO:0000313" key="1">
    <source>
        <dbReference type="EMBL" id="PEH37838.1"/>
    </source>
</evidence>
<dbReference type="AlphaFoldDB" id="A0A2A7S2Q9"/>